<accession>A0A6B0U2Q4</accession>
<evidence type="ECO:0000256" key="1">
    <source>
        <dbReference type="SAM" id="Phobius"/>
    </source>
</evidence>
<sequence length="88" mass="10719">MCCCHLSPFKSFFFFIFLFFFSGLIRLFWFDYPLHLFSQYEVCSDFMVIVRYLLAKYRFKVKSGFSLLNWRCMVHIFGDYASFPPDLE</sequence>
<organism evidence="2">
    <name type="scientific">Ixodes ricinus</name>
    <name type="common">Common tick</name>
    <name type="synonym">Acarus ricinus</name>
    <dbReference type="NCBI Taxonomy" id="34613"/>
    <lineage>
        <taxon>Eukaryota</taxon>
        <taxon>Metazoa</taxon>
        <taxon>Ecdysozoa</taxon>
        <taxon>Arthropoda</taxon>
        <taxon>Chelicerata</taxon>
        <taxon>Arachnida</taxon>
        <taxon>Acari</taxon>
        <taxon>Parasitiformes</taxon>
        <taxon>Ixodida</taxon>
        <taxon>Ixodoidea</taxon>
        <taxon>Ixodidae</taxon>
        <taxon>Ixodinae</taxon>
        <taxon>Ixodes</taxon>
    </lineage>
</organism>
<keyword evidence="1" id="KW-0812">Transmembrane</keyword>
<proteinExistence type="predicted"/>
<name>A0A6B0U2Q4_IXORI</name>
<protein>
    <submittedName>
        <fullName evidence="2">Uncharacterized protein</fullName>
    </submittedName>
</protein>
<feature type="transmembrane region" description="Helical" evidence="1">
    <location>
        <begin position="12"/>
        <end position="30"/>
    </location>
</feature>
<keyword evidence="1" id="KW-0472">Membrane</keyword>
<keyword evidence="1" id="KW-1133">Transmembrane helix</keyword>
<dbReference type="EMBL" id="GIFC01003825">
    <property type="protein sequence ID" value="MXU85908.1"/>
    <property type="molecule type" value="Transcribed_RNA"/>
</dbReference>
<evidence type="ECO:0000313" key="2">
    <source>
        <dbReference type="EMBL" id="MXU85908.1"/>
    </source>
</evidence>
<dbReference type="AlphaFoldDB" id="A0A6B0U2Q4"/>
<reference evidence="2" key="1">
    <citation type="submission" date="2019-12" db="EMBL/GenBank/DDBJ databases">
        <title>An insight into the sialome of adult female Ixodes ricinus ticks feeding for 6 days.</title>
        <authorList>
            <person name="Perner J."/>
            <person name="Ribeiro J.M.C."/>
        </authorList>
    </citation>
    <scope>NUCLEOTIDE SEQUENCE</scope>
    <source>
        <strain evidence="2">Semi-engorged</strain>
        <tissue evidence="2">Salivary glands</tissue>
    </source>
</reference>